<dbReference type="InterPro" id="IPR019410">
    <property type="entry name" value="Methyltransf_16"/>
</dbReference>
<reference evidence="1" key="2">
    <citation type="submission" date="2024-10" db="UniProtKB">
        <authorList>
            <consortium name="EnsemblProtists"/>
        </authorList>
    </citation>
    <scope>IDENTIFICATION</scope>
</reference>
<dbReference type="HOGENOM" id="CLU_1036010_0_0_1"/>
<organism evidence="1 2">
    <name type="scientific">Emiliania huxleyi (strain CCMP1516)</name>
    <dbReference type="NCBI Taxonomy" id="280463"/>
    <lineage>
        <taxon>Eukaryota</taxon>
        <taxon>Haptista</taxon>
        <taxon>Haptophyta</taxon>
        <taxon>Prymnesiophyceae</taxon>
        <taxon>Isochrysidales</taxon>
        <taxon>Noelaerhabdaceae</taxon>
        <taxon>Emiliania</taxon>
    </lineage>
</organism>
<dbReference type="RefSeq" id="XP_005768473.1">
    <property type="nucleotide sequence ID" value="XM_005768416.1"/>
</dbReference>
<evidence type="ECO:0000313" key="1">
    <source>
        <dbReference type="EnsemblProtists" id="EOD16044"/>
    </source>
</evidence>
<reference evidence="2" key="1">
    <citation type="journal article" date="2013" name="Nature">
        <title>Pan genome of the phytoplankton Emiliania underpins its global distribution.</title>
        <authorList>
            <person name="Read B.A."/>
            <person name="Kegel J."/>
            <person name="Klute M.J."/>
            <person name="Kuo A."/>
            <person name="Lefebvre S.C."/>
            <person name="Maumus F."/>
            <person name="Mayer C."/>
            <person name="Miller J."/>
            <person name="Monier A."/>
            <person name="Salamov A."/>
            <person name="Young J."/>
            <person name="Aguilar M."/>
            <person name="Claverie J.M."/>
            <person name="Frickenhaus S."/>
            <person name="Gonzalez K."/>
            <person name="Herman E.K."/>
            <person name="Lin Y.C."/>
            <person name="Napier J."/>
            <person name="Ogata H."/>
            <person name="Sarno A.F."/>
            <person name="Shmutz J."/>
            <person name="Schroeder D."/>
            <person name="de Vargas C."/>
            <person name="Verret F."/>
            <person name="von Dassow P."/>
            <person name="Valentin K."/>
            <person name="Van de Peer Y."/>
            <person name="Wheeler G."/>
            <person name="Dacks J.B."/>
            <person name="Delwiche C.F."/>
            <person name="Dyhrman S.T."/>
            <person name="Glockner G."/>
            <person name="John U."/>
            <person name="Richards T."/>
            <person name="Worden A.Z."/>
            <person name="Zhang X."/>
            <person name="Grigoriev I.V."/>
            <person name="Allen A.E."/>
            <person name="Bidle K."/>
            <person name="Borodovsky M."/>
            <person name="Bowler C."/>
            <person name="Brownlee C."/>
            <person name="Cock J.M."/>
            <person name="Elias M."/>
            <person name="Gladyshev V.N."/>
            <person name="Groth M."/>
            <person name="Guda C."/>
            <person name="Hadaegh A."/>
            <person name="Iglesias-Rodriguez M.D."/>
            <person name="Jenkins J."/>
            <person name="Jones B.M."/>
            <person name="Lawson T."/>
            <person name="Leese F."/>
            <person name="Lindquist E."/>
            <person name="Lobanov A."/>
            <person name="Lomsadze A."/>
            <person name="Malik S.B."/>
            <person name="Marsh M.E."/>
            <person name="Mackinder L."/>
            <person name="Mock T."/>
            <person name="Mueller-Roeber B."/>
            <person name="Pagarete A."/>
            <person name="Parker M."/>
            <person name="Probert I."/>
            <person name="Quesneville H."/>
            <person name="Raines C."/>
            <person name="Rensing S.A."/>
            <person name="Riano-Pachon D.M."/>
            <person name="Richier S."/>
            <person name="Rokitta S."/>
            <person name="Shiraiwa Y."/>
            <person name="Soanes D.M."/>
            <person name="van der Giezen M."/>
            <person name="Wahlund T.M."/>
            <person name="Williams B."/>
            <person name="Wilson W."/>
            <person name="Wolfe G."/>
            <person name="Wurch L.L."/>
        </authorList>
    </citation>
    <scope>NUCLEOTIDE SEQUENCE</scope>
</reference>
<dbReference type="EnsemblProtists" id="EOD16044">
    <property type="protein sequence ID" value="EOD16044"/>
    <property type="gene ID" value="EMIHUDRAFT_211100"/>
</dbReference>
<name>A0A0D3IXQ9_EMIH1</name>
<proteinExistence type="predicted"/>
<dbReference type="SUPFAM" id="SSF53335">
    <property type="entry name" value="S-adenosyl-L-methionine-dependent methyltransferases"/>
    <property type="match status" value="1"/>
</dbReference>
<dbReference type="GeneID" id="17262149"/>
<accession>A0A0D3IXQ9</accession>
<dbReference type="CDD" id="cd02440">
    <property type="entry name" value="AdoMet_MTases"/>
    <property type="match status" value="1"/>
</dbReference>
<sequence>MFRLDKFGRVVGRMSRTRLEAVAAVAAAEQLHLSTSNASNARKSVKTPVGPAGLVVHVPSYVLDPEAFERAVADGTSRVGDIVWPSSVALAELLATGGPRLARLGLDFRDKRVLELGSGLGLAGMSVAMSAAPSSVTLTDHDLEALMLAEQSAKENGLAKVSARPLDWQQPEQWPAATEFDAVLATDVLYHGTEHGPLVAFLQHALLANDAGGSGDKEPFAVFIEPVHHERVTATDGQQFEAVARDAGLVVEVTALPGPRPMQLIRVTA</sequence>
<dbReference type="PANTHER" id="PTHR14614:SF132">
    <property type="entry name" value="PROTEIN-LYSINE METHYLTRANSFERASE C42C1.13"/>
    <property type="match status" value="1"/>
</dbReference>
<dbReference type="Proteomes" id="UP000013827">
    <property type="component" value="Unassembled WGS sequence"/>
</dbReference>
<dbReference type="InterPro" id="IPR029063">
    <property type="entry name" value="SAM-dependent_MTases_sf"/>
</dbReference>
<dbReference type="PaxDb" id="2903-EOD16044"/>
<evidence type="ECO:0000313" key="2">
    <source>
        <dbReference type="Proteomes" id="UP000013827"/>
    </source>
</evidence>
<evidence type="ECO:0008006" key="3">
    <source>
        <dbReference type="Google" id="ProtNLM"/>
    </source>
</evidence>
<dbReference type="Gene3D" id="3.40.50.150">
    <property type="entry name" value="Vaccinia Virus protein VP39"/>
    <property type="match status" value="1"/>
</dbReference>
<protein>
    <recommendedName>
        <fullName evidence="3">Methyltransferase domain-containing protein</fullName>
    </recommendedName>
</protein>
<dbReference type="Pfam" id="PF10294">
    <property type="entry name" value="Methyltransf_16"/>
    <property type="match status" value="1"/>
</dbReference>
<dbReference type="PANTHER" id="PTHR14614">
    <property type="entry name" value="HEPATOCELLULAR CARCINOMA-ASSOCIATED ANTIGEN"/>
    <property type="match status" value="1"/>
</dbReference>
<keyword evidence="2" id="KW-1185">Reference proteome</keyword>
<dbReference type="KEGG" id="ehx:EMIHUDRAFT_211100"/>
<dbReference type="AlphaFoldDB" id="A0A0D3IXQ9"/>